<organism evidence="1 2">
    <name type="scientific">Parasponia andersonii</name>
    <name type="common">Sponia andersonii</name>
    <dbReference type="NCBI Taxonomy" id="3476"/>
    <lineage>
        <taxon>Eukaryota</taxon>
        <taxon>Viridiplantae</taxon>
        <taxon>Streptophyta</taxon>
        <taxon>Embryophyta</taxon>
        <taxon>Tracheophyta</taxon>
        <taxon>Spermatophyta</taxon>
        <taxon>Magnoliopsida</taxon>
        <taxon>eudicotyledons</taxon>
        <taxon>Gunneridae</taxon>
        <taxon>Pentapetalae</taxon>
        <taxon>rosids</taxon>
        <taxon>fabids</taxon>
        <taxon>Rosales</taxon>
        <taxon>Cannabaceae</taxon>
        <taxon>Parasponia</taxon>
    </lineage>
</organism>
<proteinExistence type="predicted"/>
<comment type="caution">
    <text evidence="1">The sequence shown here is derived from an EMBL/GenBank/DDBJ whole genome shotgun (WGS) entry which is preliminary data.</text>
</comment>
<evidence type="ECO:0000313" key="1">
    <source>
        <dbReference type="EMBL" id="PON70911.1"/>
    </source>
</evidence>
<feature type="non-terminal residue" evidence="1">
    <location>
        <position position="1"/>
    </location>
</feature>
<dbReference type="AlphaFoldDB" id="A0A2P5DC96"/>
<sequence>ISSLNTSRVWFTSPWNLHPCLDTTSNLVAWFSFIWNLNPSRDLGHLIYASVAPDLIWTARNKLVHHNSLLDFNLLTRIVA</sequence>
<dbReference type="EMBL" id="JXTB01000047">
    <property type="protein sequence ID" value="PON70911.1"/>
    <property type="molecule type" value="Genomic_DNA"/>
</dbReference>
<dbReference type="OrthoDB" id="10312167at2759"/>
<dbReference type="Proteomes" id="UP000237105">
    <property type="component" value="Unassembled WGS sequence"/>
</dbReference>
<accession>A0A2P5DC96</accession>
<name>A0A2P5DC96_PARAD</name>
<reference evidence="2" key="1">
    <citation type="submission" date="2016-06" db="EMBL/GenBank/DDBJ databases">
        <title>Parallel loss of symbiosis genes in relatives of nitrogen-fixing non-legume Parasponia.</title>
        <authorList>
            <person name="Van Velzen R."/>
            <person name="Holmer R."/>
            <person name="Bu F."/>
            <person name="Rutten L."/>
            <person name="Van Zeijl A."/>
            <person name="Liu W."/>
            <person name="Santuari L."/>
            <person name="Cao Q."/>
            <person name="Sharma T."/>
            <person name="Shen D."/>
            <person name="Roswanjaya Y."/>
            <person name="Wardhani T."/>
            <person name="Kalhor M.S."/>
            <person name="Jansen J."/>
            <person name="Van den Hoogen J."/>
            <person name="Gungor B."/>
            <person name="Hartog M."/>
            <person name="Hontelez J."/>
            <person name="Verver J."/>
            <person name="Yang W.-C."/>
            <person name="Schijlen E."/>
            <person name="Repin R."/>
            <person name="Schilthuizen M."/>
            <person name="Schranz E."/>
            <person name="Heidstra R."/>
            <person name="Miyata K."/>
            <person name="Fedorova E."/>
            <person name="Kohlen W."/>
            <person name="Bisseling T."/>
            <person name="Smit S."/>
            <person name="Geurts R."/>
        </authorList>
    </citation>
    <scope>NUCLEOTIDE SEQUENCE [LARGE SCALE GENOMIC DNA]</scope>
    <source>
        <strain evidence="2">cv. WU1-14</strain>
    </source>
</reference>
<keyword evidence="2" id="KW-1185">Reference proteome</keyword>
<gene>
    <name evidence="1" type="ORF">PanWU01x14_076210</name>
</gene>
<protein>
    <submittedName>
        <fullName evidence="1">Uncharacterized protein</fullName>
    </submittedName>
</protein>
<evidence type="ECO:0000313" key="2">
    <source>
        <dbReference type="Proteomes" id="UP000237105"/>
    </source>
</evidence>